<organism evidence="1 2">
    <name type="scientific">Passalora fulva</name>
    <name type="common">Tomato leaf mold</name>
    <name type="synonym">Cladosporium fulvum</name>
    <dbReference type="NCBI Taxonomy" id="5499"/>
    <lineage>
        <taxon>Eukaryota</taxon>
        <taxon>Fungi</taxon>
        <taxon>Dikarya</taxon>
        <taxon>Ascomycota</taxon>
        <taxon>Pezizomycotina</taxon>
        <taxon>Dothideomycetes</taxon>
        <taxon>Dothideomycetidae</taxon>
        <taxon>Mycosphaerellales</taxon>
        <taxon>Mycosphaerellaceae</taxon>
        <taxon>Fulvia</taxon>
    </lineage>
</organism>
<dbReference type="OrthoDB" id="3650812at2759"/>
<sequence length="362" mass="40723">MASKVLRTYARVLFEHQAYYLNSEASLDRATLIAKHPVFGPALRILSLFVEEVERDYDLEDETALTEKIDASHKRKMRGLGMPPSTNHEKRLRALDQRRVSWLEQERFRAEGKQNRALRQLMDQIILNGKEVEMALTDRDGCDVKPTRPNDCVMSGASSRSPGHHSAEPIEVIHRALRGSGILGHLVTSLSLDARDWCLPACIRSPNFDGLTYLGLELNTVRDYPVGHALAPGFQFDSEKDVVRPLLNAVVAAATRSLRHLAVYDVSFAKAGSMPPSSSRADVIWLLLNETMPLLESLELVGGHVKIQELIAFARRHSSLQQLDLAYLRVGGWHKDDLFSEEELQNLVGIDGQYTNLTHEEW</sequence>
<gene>
    <name evidence="1" type="ORF">CLAFUR5_14522</name>
</gene>
<evidence type="ECO:0000313" key="2">
    <source>
        <dbReference type="Proteomes" id="UP000756132"/>
    </source>
</evidence>
<protein>
    <submittedName>
        <fullName evidence="1">Uncharacterized protein</fullName>
    </submittedName>
</protein>
<reference evidence="1" key="2">
    <citation type="journal article" date="2022" name="Microb. Genom.">
        <title>A chromosome-scale genome assembly of the tomato pathogen Cladosporium fulvum reveals a compartmentalized genome architecture and the presence of a dispensable chromosome.</title>
        <authorList>
            <person name="Zaccaron A.Z."/>
            <person name="Chen L.H."/>
            <person name="Samaras A."/>
            <person name="Stergiopoulos I."/>
        </authorList>
    </citation>
    <scope>NUCLEOTIDE SEQUENCE</scope>
    <source>
        <strain evidence="1">Race5_Kim</strain>
    </source>
</reference>
<dbReference type="GeneID" id="71994400"/>
<dbReference type="KEGG" id="ffu:CLAFUR5_14522"/>
<keyword evidence="2" id="KW-1185">Reference proteome</keyword>
<dbReference type="RefSeq" id="XP_047769743.1">
    <property type="nucleotide sequence ID" value="XM_047913670.1"/>
</dbReference>
<reference evidence="1" key="1">
    <citation type="submission" date="2021-12" db="EMBL/GenBank/DDBJ databases">
        <authorList>
            <person name="Zaccaron A."/>
            <person name="Stergiopoulos I."/>
        </authorList>
    </citation>
    <scope>NUCLEOTIDE SEQUENCE</scope>
    <source>
        <strain evidence="1">Race5_Kim</strain>
    </source>
</reference>
<name>A0A9Q8UX09_PASFU</name>
<dbReference type="EMBL" id="CP090175">
    <property type="protein sequence ID" value="UJO25377.1"/>
    <property type="molecule type" value="Genomic_DNA"/>
</dbReference>
<evidence type="ECO:0000313" key="1">
    <source>
        <dbReference type="EMBL" id="UJO25377.1"/>
    </source>
</evidence>
<dbReference type="AlphaFoldDB" id="A0A9Q8UX09"/>
<accession>A0A9Q8UX09</accession>
<dbReference type="Proteomes" id="UP000756132">
    <property type="component" value="Chromosome 13"/>
</dbReference>
<proteinExistence type="predicted"/>